<dbReference type="PROSITE" id="PS50949">
    <property type="entry name" value="HTH_GNTR"/>
    <property type="match status" value="1"/>
</dbReference>
<dbReference type="Pfam" id="PF07702">
    <property type="entry name" value="UTRA"/>
    <property type="match status" value="1"/>
</dbReference>
<keyword evidence="7" id="KW-1185">Reference proteome</keyword>
<sequence length="286" mass="32083">MQAEHAVGAVPIHQRIADEIRDRIISGALPVGARLPSVRELQEQWSCTSITVRSALDVLRQEGRITGGRGKPATVRPPMQRHPIHLSNNWTNEQKALVLKPRQEREKRGAIEMVAGIPIDNIISTHKYATVDASDELAAEFSVAVGEKLQRRVYEMTDPKSGLRIAFSVSYIPLKLIEGNPELLDDKNEPWPGGHQHQLYTVGIELARIDRSIIAVAPTPGEREKWGMDLGTPIIRIRSRSVDTNDRTVELSDASYPADRTEIELSEHLTPWPEDYSRFDLTKGDR</sequence>
<comment type="caution">
    <text evidence="6">The sequence shown here is derived from an EMBL/GenBank/DDBJ whole genome shotgun (WGS) entry which is preliminary data.</text>
</comment>
<evidence type="ECO:0000256" key="4">
    <source>
        <dbReference type="SAM" id="MobiDB-lite"/>
    </source>
</evidence>
<evidence type="ECO:0000259" key="5">
    <source>
        <dbReference type="PROSITE" id="PS50949"/>
    </source>
</evidence>
<reference evidence="6 7" key="1">
    <citation type="submission" date="2020-01" db="EMBL/GenBank/DDBJ databases">
        <title>Insect and environment-associated Actinomycetes.</title>
        <authorList>
            <person name="Currrie C."/>
            <person name="Chevrette M."/>
            <person name="Carlson C."/>
            <person name="Stubbendieck R."/>
            <person name="Wendt-Pienkowski E."/>
        </authorList>
    </citation>
    <scope>NUCLEOTIDE SEQUENCE [LARGE SCALE GENOMIC DNA]</scope>
    <source>
        <strain evidence="6 7">SID8386</strain>
    </source>
</reference>
<evidence type="ECO:0000256" key="3">
    <source>
        <dbReference type="ARBA" id="ARBA00023163"/>
    </source>
</evidence>
<dbReference type="SUPFAM" id="SSF46785">
    <property type="entry name" value="Winged helix' DNA-binding domain"/>
    <property type="match status" value="1"/>
</dbReference>
<dbReference type="Proteomes" id="UP000470404">
    <property type="component" value="Unassembled WGS sequence"/>
</dbReference>
<organism evidence="6 7">
    <name type="scientific">Amycolatopsis rubida</name>
    <dbReference type="NCBI Taxonomy" id="112413"/>
    <lineage>
        <taxon>Bacteria</taxon>
        <taxon>Bacillati</taxon>
        <taxon>Actinomycetota</taxon>
        <taxon>Actinomycetes</taxon>
        <taxon>Pseudonocardiales</taxon>
        <taxon>Pseudonocardiaceae</taxon>
        <taxon>Amycolatopsis</taxon>
    </lineage>
</organism>
<dbReference type="Pfam" id="PF00392">
    <property type="entry name" value="GntR"/>
    <property type="match status" value="1"/>
</dbReference>
<dbReference type="RefSeq" id="WP_095213512.1">
    <property type="nucleotide sequence ID" value="NZ_JAAGNC010000207.1"/>
</dbReference>
<dbReference type="PANTHER" id="PTHR44846:SF17">
    <property type="entry name" value="GNTR-FAMILY TRANSCRIPTIONAL REGULATOR"/>
    <property type="match status" value="1"/>
</dbReference>
<dbReference type="InterPro" id="IPR028978">
    <property type="entry name" value="Chorismate_lyase_/UTRA_dom_sf"/>
</dbReference>
<dbReference type="Gene3D" id="3.40.1410.10">
    <property type="entry name" value="Chorismate lyase-like"/>
    <property type="match status" value="1"/>
</dbReference>
<dbReference type="CDD" id="cd07377">
    <property type="entry name" value="WHTH_GntR"/>
    <property type="match status" value="1"/>
</dbReference>
<evidence type="ECO:0000256" key="2">
    <source>
        <dbReference type="ARBA" id="ARBA00023125"/>
    </source>
</evidence>
<evidence type="ECO:0000313" key="6">
    <source>
        <dbReference type="EMBL" id="NEC62182.1"/>
    </source>
</evidence>
<keyword evidence="3" id="KW-0804">Transcription</keyword>
<dbReference type="SUPFAM" id="SSF64288">
    <property type="entry name" value="Chorismate lyase-like"/>
    <property type="match status" value="1"/>
</dbReference>
<dbReference type="InterPro" id="IPR036388">
    <property type="entry name" value="WH-like_DNA-bd_sf"/>
</dbReference>
<feature type="region of interest" description="Disordered" evidence="4">
    <location>
        <begin position="66"/>
        <end position="85"/>
    </location>
</feature>
<protein>
    <submittedName>
        <fullName evidence="6">GntR family transcriptional regulator</fullName>
    </submittedName>
</protein>
<dbReference type="InterPro" id="IPR050679">
    <property type="entry name" value="Bact_HTH_transcr_reg"/>
</dbReference>
<feature type="domain" description="HTH gntR-type" evidence="5">
    <location>
        <begin position="10"/>
        <end position="78"/>
    </location>
</feature>
<dbReference type="Gene3D" id="1.10.10.10">
    <property type="entry name" value="Winged helix-like DNA-binding domain superfamily/Winged helix DNA-binding domain"/>
    <property type="match status" value="1"/>
</dbReference>
<name>A0ABX0C324_9PSEU</name>
<dbReference type="SMART" id="SM00866">
    <property type="entry name" value="UTRA"/>
    <property type="match status" value="1"/>
</dbReference>
<dbReference type="InterPro" id="IPR011663">
    <property type="entry name" value="UTRA"/>
</dbReference>
<keyword evidence="1" id="KW-0805">Transcription regulation</keyword>
<dbReference type="EMBL" id="JAAGNC010000207">
    <property type="protein sequence ID" value="NEC62182.1"/>
    <property type="molecule type" value="Genomic_DNA"/>
</dbReference>
<dbReference type="PANTHER" id="PTHR44846">
    <property type="entry name" value="MANNOSYL-D-GLYCERATE TRANSPORT/METABOLISM SYSTEM REPRESSOR MNGR-RELATED"/>
    <property type="match status" value="1"/>
</dbReference>
<dbReference type="InterPro" id="IPR000524">
    <property type="entry name" value="Tscrpt_reg_HTH_GntR"/>
</dbReference>
<evidence type="ECO:0000256" key="1">
    <source>
        <dbReference type="ARBA" id="ARBA00023015"/>
    </source>
</evidence>
<accession>A0ABX0C324</accession>
<evidence type="ECO:0000313" key="7">
    <source>
        <dbReference type="Proteomes" id="UP000470404"/>
    </source>
</evidence>
<dbReference type="InterPro" id="IPR036390">
    <property type="entry name" value="WH_DNA-bd_sf"/>
</dbReference>
<dbReference type="SMART" id="SM00345">
    <property type="entry name" value="HTH_GNTR"/>
    <property type="match status" value="1"/>
</dbReference>
<proteinExistence type="predicted"/>
<gene>
    <name evidence="6" type="ORF">G3I59_42935</name>
</gene>
<keyword evidence="2" id="KW-0238">DNA-binding</keyword>